<dbReference type="InterPro" id="IPR002110">
    <property type="entry name" value="Ankyrin_rpt"/>
</dbReference>
<comment type="caution">
    <text evidence="1">The sequence shown here is derived from an EMBL/GenBank/DDBJ whole genome shotgun (WGS) entry which is preliminary data.</text>
</comment>
<protein>
    <submittedName>
        <fullName evidence="1">Uncharacterized protein</fullName>
    </submittedName>
</protein>
<dbReference type="AlphaFoldDB" id="A0A6G0WCX7"/>
<evidence type="ECO:0000313" key="1">
    <source>
        <dbReference type="EMBL" id="KAF0725164.1"/>
    </source>
</evidence>
<dbReference type="PANTHER" id="PTHR46586">
    <property type="entry name" value="ANKYRIN REPEAT-CONTAINING PROTEIN"/>
    <property type="match status" value="1"/>
</dbReference>
<dbReference type="Pfam" id="PF12796">
    <property type="entry name" value="Ank_2"/>
    <property type="match status" value="1"/>
</dbReference>
<proteinExistence type="predicted"/>
<dbReference type="InterPro" id="IPR052050">
    <property type="entry name" value="SecEffector_AnkRepeat"/>
</dbReference>
<gene>
    <name evidence="1" type="ORF">Ae201684_016316</name>
</gene>
<dbReference type="SUPFAM" id="SSF48403">
    <property type="entry name" value="Ankyrin repeat"/>
    <property type="match status" value="1"/>
</dbReference>
<dbReference type="Gene3D" id="1.25.40.20">
    <property type="entry name" value="Ankyrin repeat-containing domain"/>
    <property type="match status" value="1"/>
</dbReference>
<dbReference type="PANTHER" id="PTHR46586:SF3">
    <property type="entry name" value="ANKYRIN REPEAT-CONTAINING PROTEIN"/>
    <property type="match status" value="1"/>
</dbReference>
<reference evidence="1 2" key="1">
    <citation type="submission" date="2019-07" db="EMBL/GenBank/DDBJ databases">
        <title>Genomics analysis of Aphanomyces spp. identifies a new class of oomycete effector associated with host adaptation.</title>
        <authorList>
            <person name="Gaulin E."/>
        </authorList>
    </citation>
    <scope>NUCLEOTIDE SEQUENCE [LARGE SCALE GENOMIC DNA]</scope>
    <source>
        <strain evidence="1 2">ATCC 201684</strain>
    </source>
</reference>
<dbReference type="VEuPathDB" id="FungiDB:AeMF1_005398"/>
<dbReference type="Proteomes" id="UP000481153">
    <property type="component" value="Unassembled WGS sequence"/>
</dbReference>
<sequence>MATTVLLSTELAAVIASYQRGHYTDVKFLRSKLCPIYKNFYEPSFIQTHMKFLQDFLQTWLNTYGVGRLPKLIAASRVFQLVLTQYAVYFGHLDLAAKLHEAVNLCSFHDPLVSLAALNGHLNVLEFLQRIQHPGQNDGSIVWAAAFGHLAVVQFLNEHNNFADSTRISAMKAAARNGHASIVQYMAPFQSSPQPRVLTLAPRKPSLQPEAKATAQKVHAVVIRAYVSPKQGHFV</sequence>
<dbReference type="EMBL" id="VJMJ01000249">
    <property type="protein sequence ID" value="KAF0725164.1"/>
    <property type="molecule type" value="Genomic_DNA"/>
</dbReference>
<name>A0A6G0WCX7_9STRA</name>
<keyword evidence="2" id="KW-1185">Reference proteome</keyword>
<dbReference type="InterPro" id="IPR036770">
    <property type="entry name" value="Ankyrin_rpt-contain_sf"/>
</dbReference>
<accession>A0A6G0WCX7</accession>
<evidence type="ECO:0000313" key="2">
    <source>
        <dbReference type="Proteomes" id="UP000481153"/>
    </source>
</evidence>
<organism evidence="1 2">
    <name type="scientific">Aphanomyces euteiches</name>
    <dbReference type="NCBI Taxonomy" id="100861"/>
    <lineage>
        <taxon>Eukaryota</taxon>
        <taxon>Sar</taxon>
        <taxon>Stramenopiles</taxon>
        <taxon>Oomycota</taxon>
        <taxon>Saprolegniomycetes</taxon>
        <taxon>Saprolegniales</taxon>
        <taxon>Verrucalvaceae</taxon>
        <taxon>Aphanomyces</taxon>
    </lineage>
</organism>